<keyword evidence="4" id="KW-1185">Reference proteome</keyword>
<dbReference type="AlphaFoldDB" id="A0AAD9I4Y7"/>
<evidence type="ECO:0000313" key="4">
    <source>
        <dbReference type="Proteomes" id="UP001217918"/>
    </source>
</evidence>
<protein>
    <recommendedName>
        <fullName evidence="2">DUF7888 domain-containing protein</fullName>
    </recommendedName>
</protein>
<dbReference type="PANTHER" id="PTHR40845">
    <property type="match status" value="1"/>
</dbReference>
<name>A0AAD9I4Y7_9PEZI</name>
<proteinExistence type="predicted"/>
<feature type="signal peptide" evidence="1">
    <location>
        <begin position="1"/>
        <end position="22"/>
    </location>
</feature>
<sequence>MPSSLRLPSILLACLLAATIRASVNIHEVSDSMTLVTAKGQMDPDGTFTPMSHDEIDAAAAALARNGVTAENRTGLISPVVRRLSGNNWMEIGVAVASALTVEYDGILAASVAPAVFAFKQYQSFSQQREIFTRTMIINVWTAILHNATLADLVSGAMCYNMDWSASDPSLVIAQTTQDLDVVPYSVSYDCFIFAGPNYIATQGDGGWINMATTFNPNKCSYLSDVSDVNCWA</sequence>
<keyword evidence="1" id="KW-0732">Signal</keyword>
<evidence type="ECO:0000256" key="1">
    <source>
        <dbReference type="SAM" id="SignalP"/>
    </source>
</evidence>
<accession>A0AAD9I4Y7</accession>
<comment type="caution">
    <text evidence="3">The sequence shown here is derived from an EMBL/GenBank/DDBJ whole genome shotgun (WGS) entry which is preliminary data.</text>
</comment>
<dbReference type="PANTHER" id="PTHR40845:SF1">
    <property type="match status" value="1"/>
</dbReference>
<organism evidence="3 4">
    <name type="scientific">Phyllachora maydis</name>
    <dbReference type="NCBI Taxonomy" id="1825666"/>
    <lineage>
        <taxon>Eukaryota</taxon>
        <taxon>Fungi</taxon>
        <taxon>Dikarya</taxon>
        <taxon>Ascomycota</taxon>
        <taxon>Pezizomycotina</taxon>
        <taxon>Sordariomycetes</taxon>
        <taxon>Sordariomycetidae</taxon>
        <taxon>Phyllachorales</taxon>
        <taxon>Phyllachoraceae</taxon>
        <taxon>Phyllachora</taxon>
    </lineage>
</organism>
<evidence type="ECO:0000313" key="3">
    <source>
        <dbReference type="EMBL" id="KAK2071329.1"/>
    </source>
</evidence>
<reference evidence="3" key="1">
    <citation type="journal article" date="2023" name="Mol. Plant Microbe Interact.">
        <title>Elucidating the Obligate Nature and Biological Capacity of an Invasive Fungal Corn Pathogen.</title>
        <authorList>
            <person name="MacCready J.S."/>
            <person name="Roggenkamp E.M."/>
            <person name="Gdanetz K."/>
            <person name="Chilvers M.I."/>
        </authorList>
    </citation>
    <scope>NUCLEOTIDE SEQUENCE</scope>
    <source>
        <strain evidence="3">PM02</strain>
    </source>
</reference>
<dbReference type="Pfam" id="PF25411">
    <property type="entry name" value="DUF7888"/>
    <property type="match status" value="1"/>
</dbReference>
<dbReference type="InterPro" id="IPR057210">
    <property type="entry name" value="DUF7888"/>
</dbReference>
<dbReference type="Proteomes" id="UP001217918">
    <property type="component" value="Unassembled WGS sequence"/>
</dbReference>
<dbReference type="EMBL" id="JAQQPM010000005">
    <property type="protein sequence ID" value="KAK2071329.1"/>
    <property type="molecule type" value="Genomic_DNA"/>
</dbReference>
<evidence type="ECO:0000259" key="2">
    <source>
        <dbReference type="Pfam" id="PF25411"/>
    </source>
</evidence>
<gene>
    <name evidence="3" type="ORF">P8C59_005762</name>
</gene>
<feature type="domain" description="DUF7888" evidence="2">
    <location>
        <begin position="98"/>
        <end position="231"/>
    </location>
</feature>
<feature type="chain" id="PRO_5042286502" description="DUF7888 domain-containing protein" evidence="1">
    <location>
        <begin position="23"/>
        <end position="233"/>
    </location>
</feature>